<dbReference type="Pfam" id="PF18936">
    <property type="entry name" value="DUF5684"/>
    <property type="match status" value="1"/>
</dbReference>
<sequence length="110" mass="12641">MTAINLASIVGYLITAFFCYKIYQKLNVEDAWFAWVPILGTYITFKAADEEKPVLWTILSYIPCLNIIAAIKSIMAWVRIFKKLDKSPWLLLICIIPFAAFFVFGYVAFT</sequence>
<organism evidence="2 3">
    <name type="scientific">Okeania hirsuta</name>
    <dbReference type="NCBI Taxonomy" id="1458930"/>
    <lineage>
        <taxon>Bacteria</taxon>
        <taxon>Bacillati</taxon>
        <taxon>Cyanobacteriota</taxon>
        <taxon>Cyanophyceae</taxon>
        <taxon>Oscillatoriophycideae</taxon>
        <taxon>Oscillatoriales</taxon>
        <taxon>Microcoleaceae</taxon>
        <taxon>Okeania</taxon>
    </lineage>
</organism>
<dbReference type="InterPro" id="IPR043739">
    <property type="entry name" value="DUF5684"/>
</dbReference>
<proteinExistence type="predicted"/>
<dbReference type="AlphaFoldDB" id="A0A3N6PTY9"/>
<dbReference type="OrthoDB" id="466846at2"/>
<keyword evidence="1" id="KW-1133">Transmembrane helix</keyword>
<keyword evidence="3" id="KW-1185">Reference proteome</keyword>
<evidence type="ECO:0000313" key="3">
    <source>
        <dbReference type="Proteomes" id="UP000269154"/>
    </source>
</evidence>
<protein>
    <submittedName>
        <fullName evidence="2">Uncharacterized protein</fullName>
    </submittedName>
</protein>
<feature type="transmembrane region" description="Helical" evidence="1">
    <location>
        <begin position="6"/>
        <end position="23"/>
    </location>
</feature>
<dbReference type="Proteomes" id="UP000269154">
    <property type="component" value="Unassembled WGS sequence"/>
</dbReference>
<name>A0A3N6PTY9_9CYAN</name>
<reference evidence="2 3" key="1">
    <citation type="journal article" date="2018" name="ACS Chem. Biol.">
        <title>Ketoreductase domain dysfunction expands chemodiversity: malyngamide biosynthesis in the cyanobacterium Okeania hirsuta.</title>
        <authorList>
            <person name="Moss N.A."/>
            <person name="Leao T."/>
            <person name="Rankin M."/>
            <person name="McCullough T.M."/>
            <person name="Qu P."/>
            <person name="Korobeynikov A."/>
            <person name="Smith J.L."/>
            <person name="Gerwick L."/>
            <person name="Gerwick W.H."/>
        </authorList>
    </citation>
    <scope>NUCLEOTIDE SEQUENCE [LARGE SCALE GENOMIC DNA]</scope>
    <source>
        <strain evidence="2 3">PAB10Feb10-1</strain>
    </source>
</reference>
<feature type="transmembrane region" description="Helical" evidence="1">
    <location>
        <begin position="89"/>
        <end position="109"/>
    </location>
</feature>
<evidence type="ECO:0000313" key="2">
    <source>
        <dbReference type="EMBL" id="RQH55324.1"/>
    </source>
</evidence>
<keyword evidence="1" id="KW-0472">Membrane</keyword>
<feature type="transmembrane region" description="Helical" evidence="1">
    <location>
        <begin position="54"/>
        <end position="77"/>
    </location>
</feature>
<comment type="caution">
    <text evidence="2">The sequence shown here is derived from an EMBL/GenBank/DDBJ whole genome shotgun (WGS) entry which is preliminary data.</text>
</comment>
<evidence type="ECO:0000256" key="1">
    <source>
        <dbReference type="SAM" id="Phobius"/>
    </source>
</evidence>
<dbReference type="EMBL" id="RCBY01000009">
    <property type="protein sequence ID" value="RQH55324.1"/>
    <property type="molecule type" value="Genomic_DNA"/>
</dbReference>
<gene>
    <name evidence="2" type="ORF">D5R40_02950</name>
</gene>
<accession>A0A3N6PTY9</accession>
<keyword evidence="1" id="KW-0812">Transmembrane</keyword>